<organism evidence="3 4">
    <name type="scientific">Natronobacterium texcoconense</name>
    <dbReference type="NCBI Taxonomy" id="1095778"/>
    <lineage>
        <taxon>Archaea</taxon>
        <taxon>Methanobacteriati</taxon>
        <taxon>Methanobacteriota</taxon>
        <taxon>Stenosarchaea group</taxon>
        <taxon>Halobacteria</taxon>
        <taxon>Halobacteriales</taxon>
        <taxon>Natrialbaceae</taxon>
        <taxon>Natronobacterium</taxon>
    </lineage>
</organism>
<dbReference type="AlphaFoldDB" id="A0A1H1IM74"/>
<keyword evidence="4" id="KW-1185">Reference proteome</keyword>
<feature type="region of interest" description="Disordered" evidence="1">
    <location>
        <begin position="447"/>
        <end position="492"/>
    </location>
</feature>
<feature type="transmembrane region" description="Helical" evidence="2">
    <location>
        <begin position="33"/>
        <end position="52"/>
    </location>
</feature>
<keyword evidence="2" id="KW-1133">Transmembrane helix</keyword>
<dbReference type="STRING" id="1095778.SAMN04489842_3621"/>
<dbReference type="OrthoDB" id="270764at2157"/>
<dbReference type="InterPro" id="IPR035185">
    <property type="entry name" value="DUF5305"/>
</dbReference>
<evidence type="ECO:0000256" key="2">
    <source>
        <dbReference type="SAM" id="Phobius"/>
    </source>
</evidence>
<name>A0A1H1IM74_NATTX</name>
<keyword evidence="2" id="KW-0472">Membrane</keyword>
<evidence type="ECO:0000313" key="4">
    <source>
        <dbReference type="Proteomes" id="UP000198848"/>
    </source>
</evidence>
<keyword evidence="2" id="KW-0812">Transmembrane</keyword>
<dbReference type="Proteomes" id="UP000198848">
    <property type="component" value="Unassembled WGS sequence"/>
</dbReference>
<dbReference type="EMBL" id="FNLC01000005">
    <property type="protein sequence ID" value="SDR38764.1"/>
    <property type="molecule type" value="Genomic_DNA"/>
</dbReference>
<protein>
    <recommendedName>
        <fullName evidence="5">DUF5305 domain-containing protein</fullName>
    </recommendedName>
</protein>
<evidence type="ECO:0008006" key="5">
    <source>
        <dbReference type="Google" id="ProtNLM"/>
    </source>
</evidence>
<accession>A0A1H1IM74</accession>
<feature type="compositionally biased region" description="Basic and acidic residues" evidence="1">
    <location>
        <begin position="453"/>
        <end position="470"/>
    </location>
</feature>
<evidence type="ECO:0000313" key="3">
    <source>
        <dbReference type="EMBL" id="SDR38764.1"/>
    </source>
</evidence>
<gene>
    <name evidence="3" type="ORF">SAMN04489842_3621</name>
</gene>
<feature type="region of interest" description="Disordered" evidence="1">
    <location>
        <begin position="318"/>
        <end position="345"/>
    </location>
</feature>
<dbReference type="Pfam" id="PF17231">
    <property type="entry name" value="DUF5305"/>
    <property type="match status" value="2"/>
</dbReference>
<dbReference type="RefSeq" id="WP_170831071.1">
    <property type="nucleotide sequence ID" value="NZ_FNLC01000005.1"/>
</dbReference>
<reference evidence="4" key="1">
    <citation type="submission" date="2016-10" db="EMBL/GenBank/DDBJ databases">
        <authorList>
            <person name="Varghese N."/>
            <person name="Submissions S."/>
        </authorList>
    </citation>
    <scope>NUCLEOTIDE SEQUENCE [LARGE SCALE GENOMIC DNA]</scope>
    <source>
        <strain evidence="4">DSM 24767</strain>
    </source>
</reference>
<proteinExistence type="predicted"/>
<sequence length="492" mass="53205">MDSIDTTDTGRGGSAVKRQLQLRALLAEYRTELLVGFVLLVVLGGWLSYGAYAAPPEETDQRLEDAWTATGTLSHEATVTELTAVYANGTVLEDEPLYYTSIAPELDGEFTGGYEADSARNVDVDVSVDLAYRAVEPGDGDGTVYWSQRESLASVSEANVDPDERVTAAFTVDVTEVAAAIDEIEADLGASPGETEIVLEIEREIEGEIDGDYRTAADQYRVPIEYSGSTYAVDDAGAGAYDESHDEEYETVTSTAPVGPVRSVGGPLLLVVGLGGVIGLVVASRRLSDPSPAEREWLTYQEDRERFDEVITTARLPVSELEFGEGESDGEKSANEDEAGEEDGKPTAEYATVDTLADLAGFGIDVGTGIVFDRRTERYVVRHEGTAYVYDPPTLESVLEDDGADDTEFRFFQSAGALRSGGETVDEADFGDRLDELRSVVDSWLEHVGVGPDSERGPDEDTRTAESSDREETDDSSVESSDSERDEEVELF</sequence>
<evidence type="ECO:0000256" key="1">
    <source>
        <dbReference type="SAM" id="MobiDB-lite"/>
    </source>
</evidence>